<gene>
    <name evidence="8" type="ORF">ACFQ5P_02765</name>
</gene>
<dbReference type="InterPro" id="IPR041635">
    <property type="entry name" value="Type_ISP_LLaBIII_C"/>
</dbReference>
<dbReference type="PANTHER" id="PTHR33841">
    <property type="entry name" value="DNA METHYLTRANSFERASE YEEA-RELATED"/>
    <property type="match status" value="1"/>
</dbReference>
<evidence type="ECO:0000256" key="4">
    <source>
        <dbReference type="ARBA" id="ARBA00022679"/>
    </source>
</evidence>
<evidence type="ECO:0000313" key="8">
    <source>
        <dbReference type="EMBL" id="MFD1480211.1"/>
    </source>
</evidence>
<sequence length="1175" mass="130954">MALTLSETITIYCSDTRNLEALPTSTETTFYPDVRTLLTSVLRHEKLPFDVRTGTSEKGASSHDMPDFVLGDGALFVGVYGEVKRANTSLQDLAVSTEQKDQIGRYLAQTGVVLLCNVRGFGLLVCDPAYVRDGVTPVPPAHRLLEKTVDLWSAATGGTKAKVDPEAIVALVEIITRAVTDLARIAAPADLAKVLARQARDAKEALPDDLKPLKPLLDDYRQALGLAFDVDDEKGARFFRSSLVQSVIYALFAAWVLWDKKADDGAQFDVDDAHTFLPIPFLDALLHDIRHPSRMKHLGLEPHLLRAIATLNRVDRPLFRSRMTFPTIDGETSIAAITYFYEPFLEAFDPKLREDLGVWYTPPEIVRYQVRRVHYLLKTELGRARGLADPDVIVLDPCCGTGAYLLEVARCIAEELVSEGDADTVGLELTSAFQNRVMGFEILTAPFAIAQLQLYLLLEQLGAKPDPTRRLAVFLTNALSGWTEHGDIKLNFPEMREEFDASQQVKRDARIIVVIGNPPYDRFTGAAQAEEAELVAHYKGIELVEQKTKNGTVKRDGFGQPLMKQRGSSQLYEEFGVRKQLLDDLYVRFFRLAEERIGVAADYGVVSFISNSSFLTGRSHPLMRRSLLSSFHAVWVDNLNGDKYRTGKMIPKDLSGAGTRGDSVFTTEMDPRGIQPGTAITTWIKRIGVASSPSATEVNYRDFWGPASTKRQELIASLPSGTPTEIGNSPVYKGVQPTAEGRWRLAPRFVEAGFEAWVALDEFFLANFQAVNPSRGLEGTVVDTSEADLIARMKTYFSADDFSEVATAHPGFAISRANYDPPKVWSEMRQIGYEEKRIRPYLTFPLDRRWIYYSDHPHLLDRHSPDFSKSKDGNEFLITVPEPRKASETSPVYSTTLVGLHVHERGSVVFPREIVSDDLLANREANIAEPAWRVLRAHFDLKGDRTGDDARAFVGKILRSAFALLHAPSYQAENKSALSSDWAHLPIPKDAGLLNKLAAAGEQVAQLLDANRDARSVIDTVLTKERAKHLAQFRREDGKVINADDLIVTVTYWGGGKGKWIPRPFTDDEMPSPTSADAWGERTGDLFINGQAHFSHVPEAVWQYQLGGYPVLKKWLGYRQSDRRDGKPLTDDERRWLRQMVQRIAALLALGPTLDALYQEASANSFTATQLNVRT</sequence>
<dbReference type="Gene3D" id="3.40.50.150">
    <property type="entry name" value="Vaccinia Virus protein VP39"/>
    <property type="match status" value="1"/>
</dbReference>
<evidence type="ECO:0000313" key="9">
    <source>
        <dbReference type="Proteomes" id="UP001597302"/>
    </source>
</evidence>
<dbReference type="EC" id="2.1.1.72" evidence="2"/>
<protein>
    <recommendedName>
        <fullName evidence="2">site-specific DNA-methyltransferase (adenine-specific)</fullName>
        <ecNumber evidence="2">2.1.1.72</ecNumber>
    </recommendedName>
</protein>
<evidence type="ECO:0000259" key="7">
    <source>
        <dbReference type="Pfam" id="PF18135"/>
    </source>
</evidence>
<evidence type="ECO:0000256" key="2">
    <source>
        <dbReference type="ARBA" id="ARBA00011900"/>
    </source>
</evidence>
<keyword evidence="3" id="KW-0489">Methyltransferase</keyword>
<evidence type="ECO:0000259" key="6">
    <source>
        <dbReference type="Pfam" id="PF02384"/>
    </source>
</evidence>
<dbReference type="Pfam" id="PF18135">
    <property type="entry name" value="Type_ISP_C"/>
    <property type="match status" value="1"/>
</dbReference>
<dbReference type="SUPFAM" id="SSF53335">
    <property type="entry name" value="S-adenosyl-L-methionine-dependent methyltransferases"/>
    <property type="match status" value="1"/>
</dbReference>
<organism evidence="8 9">
    <name type="scientific">Paracoccus nototheniae</name>
    <dbReference type="NCBI Taxonomy" id="2489002"/>
    <lineage>
        <taxon>Bacteria</taxon>
        <taxon>Pseudomonadati</taxon>
        <taxon>Pseudomonadota</taxon>
        <taxon>Alphaproteobacteria</taxon>
        <taxon>Rhodobacterales</taxon>
        <taxon>Paracoccaceae</taxon>
        <taxon>Paracoccus</taxon>
    </lineage>
</organism>
<dbReference type="PANTHER" id="PTHR33841:SF1">
    <property type="entry name" value="DNA METHYLTRANSFERASE A"/>
    <property type="match status" value="1"/>
</dbReference>
<evidence type="ECO:0000256" key="5">
    <source>
        <dbReference type="ARBA" id="ARBA00047942"/>
    </source>
</evidence>
<dbReference type="Pfam" id="PF02384">
    <property type="entry name" value="N6_Mtase"/>
    <property type="match status" value="1"/>
</dbReference>
<proteinExistence type="inferred from homology"/>
<feature type="domain" description="Type ISP restriction-modification enzyme LLaBIII C-terminal specificity" evidence="7">
    <location>
        <begin position="823"/>
        <end position="1137"/>
    </location>
</feature>
<dbReference type="Proteomes" id="UP001597302">
    <property type="component" value="Unassembled WGS sequence"/>
</dbReference>
<comment type="caution">
    <text evidence="8">The sequence shown here is derived from an EMBL/GenBank/DDBJ whole genome shotgun (WGS) entry which is preliminary data.</text>
</comment>
<dbReference type="InterPro" id="IPR029063">
    <property type="entry name" value="SAM-dependent_MTases_sf"/>
</dbReference>
<dbReference type="PRINTS" id="PR00507">
    <property type="entry name" value="N12N6MTFRASE"/>
</dbReference>
<accession>A0ABW4DTK7</accession>
<name>A0ABW4DTK7_9RHOB</name>
<reference evidence="9" key="1">
    <citation type="journal article" date="2019" name="Int. J. Syst. Evol. Microbiol.">
        <title>The Global Catalogue of Microorganisms (GCM) 10K type strain sequencing project: providing services to taxonomists for standard genome sequencing and annotation.</title>
        <authorList>
            <consortium name="The Broad Institute Genomics Platform"/>
            <consortium name="The Broad Institute Genome Sequencing Center for Infectious Disease"/>
            <person name="Wu L."/>
            <person name="Ma J."/>
        </authorList>
    </citation>
    <scope>NUCLEOTIDE SEQUENCE [LARGE SCALE GENOMIC DNA]</scope>
    <source>
        <strain evidence="9">CCM 8875</strain>
    </source>
</reference>
<dbReference type="InterPro" id="IPR050953">
    <property type="entry name" value="N4_N6_ade-DNA_methylase"/>
</dbReference>
<evidence type="ECO:0000256" key="3">
    <source>
        <dbReference type="ARBA" id="ARBA00022603"/>
    </source>
</evidence>
<dbReference type="EMBL" id="JBHTOQ010000003">
    <property type="protein sequence ID" value="MFD1480211.1"/>
    <property type="molecule type" value="Genomic_DNA"/>
</dbReference>
<feature type="domain" description="DNA methylase adenine-specific" evidence="6">
    <location>
        <begin position="339"/>
        <end position="430"/>
    </location>
</feature>
<keyword evidence="4" id="KW-0808">Transferase</keyword>
<comment type="catalytic activity">
    <reaction evidence="5">
        <text>a 2'-deoxyadenosine in DNA + S-adenosyl-L-methionine = an N(6)-methyl-2'-deoxyadenosine in DNA + S-adenosyl-L-homocysteine + H(+)</text>
        <dbReference type="Rhea" id="RHEA:15197"/>
        <dbReference type="Rhea" id="RHEA-COMP:12418"/>
        <dbReference type="Rhea" id="RHEA-COMP:12419"/>
        <dbReference type="ChEBI" id="CHEBI:15378"/>
        <dbReference type="ChEBI" id="CHEBI:57856"/>
        <dbReference type="ChEBI" id="CHEBI:59789"/>
        <dbReference type="ChEBI" id="CHEBI:90615"/>
        <dbReference type="ChEBI" id="CHEBI:90616"/>
        <dbReference type="EC" id="2.1.1.72"/>
    </reaction>
</comment>
<keyword evidence="9" id="KW-1185">Reference proteome</keyword>
<dbReference type="RefSeq" id="WP_131573091.1">
    <property type="nucleotide sequence ID" value="NZ_CBCSAJ010000006.1"/>
</dbReference>
<dbReference type="InterPro" id="IPR003356">
    <property type="entry name" value="DNA_methylase_A-5"/>
</dbReference>
<comment type="similarity">
    <text evidence="1">Belongs to the N(4)/N(6)-methyltransferase family.</text>
</comment>
<evidence type="ECO:0000256" key="1">
    <source>
        <dbReference type="ARBA" id="ARBA00006594"/>
    </source>
</evidence>